<dbReference type="EMBL" id="JACCCV010000001">
    <property type="protein sequence ID" value="NYF50938.1"/>
    <property type="molecule type" value="Genomic_DNA"/>
</dbReference>
<proteinExistence type="predicted"/>
<evidence type="ECO:0000313" key="2">
    <source>
        <dbReference type="Proteomes" id="UP000534186"/>
    </source>
</evidence>
<protein>
    <submittedName>
        <fullName evidence="1">Uncharacterized protein</fullName>
    </submittedName>
</protein>
<evidence type="ECO:0000313" key="1">
    <source>
        <dbReference type="EMBL" id="NYF50938.1"/>
    </source>
</evidence>
<gene>
    <name evidence="1" type="ORF">HDF12_001303</name>
</gene>
<accession>A0A7Y9T1W3</accession>
<reference evidence="1 2" key="1">
    <citation type="submission" date="2020-07" db="EMBL/GenBank/DDBJ databases">
        <title>Genomic Encyclopedia of Type Strains, Phase IV (KMG-V): Genome sequencing to study the core and pangenomes of soil and plant-associated prokaryotes.</title>
        <authorList>
            <person name="Whitman W."/>
        </authorList>
    </citation>
    <scope>NUCLEOTIDE SEQUENCE [LARGE SCALE GENOMIC DNA]</scope>
    <source>
        <strain evidence="1 2">M8UP30</strain>
    </source>
</reference>
<sequence length="46" mass="5056">MGRLDWIGVLLRILWESVDLGWIRFHIGTAPDSGGAGGLEEFSLDV</sequence>
<dbReference type="AlphaFoldDB" id="A0A7Y9T1W3"/>
<organism evidence="1 2">
    <name type="scientific">Tunturiibacter lichenicola</name>
    <dbReference type="NCBI Taxonomy" id="2051959"/>
    <lineage>
        <taxon>Bacteria</taxon>
        <taxon>Pseudomonadati</taxon>
        <taxon>Acidobacteriota</taxon>
        <taxon>Terriglobia</taxon>
        <taxon>Terriglobales</taxon>
        <taxon>Acidobacteriaceae</taxon>
        <taxon>Tunturiibacter</taxon>
    </lineage>
</organism>
<comment type="caution">
    <text evidence="1">The sequence shown here is derived from an EMBL/GenBank/DDBJ whole genome shotgun (WGS) entry which is preliminary data.</text>
</comment>
<name>A0A7Y9T1W3_9BACT</name>
<dbReference type="Proteomes" id="UP000534186">
    <property type="component" value="Unassembled WGS sequence"/>
</dbReference>